<organism evidence="1 2">
    <name type="scientific">Elizabethkingia anophelis NUHP1</name>
    <dbReference type="NCBI Taxonomy" id="1338011"/>
    <lineage>
        <taxon>Bacteria</taxon>
        <taxon>Pseudomonadati</taxon>
        <taxon>Bacteroidota</taxon>
        <taxon>Flavobacteriia</taxon>
        <taxon>Flavobacteriales</taxon>
        <taxon>Weeksellaceae</taxon>
        <taxon>Elizabethkingia</taxon>
    </lineage>
</organism>
<reference evidence="1" key="1">
    <citation type="journal article" date="2013" name="Lancet">
        <title>First case of E anophelis outbreak in an intensive-care unit.</title>
        <authorList>
            <person name="Teo J."/>
            <person name="Tan S.Y."/>
            <person name="Tay M."/>
            <person name="Ding Y."/>
            <person name="Kjelleberg S."/>
            <person name="Givskov M."/>
            <person name="Lin R.T."/>
            <person name="Yang L."/>
        </authorList>
    </citation>
    <scope>NUCLEOTIDE SEQUENCE [LARGE SCALE GENOMIC DNA]</scope>
    <source>
        <strain evidence="1">NUHP1</strain>
    </source>
</reference>
<protein>
    <submittedName>
        <fullName evidence="1">Uncharacterized protein</fullName>
    </submittedName>
</protein>
<dbReference type="STRING" id="1338011.BD94_1851"/>
<reference evidence="1" key="2">
    <citation type="journal article" date="2015" name="Genome Biol. Evol.">
        <title>Complete Genome Sequence and Transcriptomic Analysis of the Novel Pathogen Elizabethkingia anophelis in Response to Oxidative Stress.</title>
        <authorList>
            <person name="Li Y."/>
            <person name="Liu Y."/>
            <person name="Chew S.C."/>
            <person name="Tay M."/>
            <person name="Salido M.M."/>
            <person name="Teo J."/>
            <person name="Lauro F.M."/>
            <person name="Givskov M."/>
            <person name="Yang L."/>
        </authorList>
    </citation>
    <scope>NUCLEOTIDE SEQUENCE</scope>
    <source>
        <strain evidence="1">NUHP1</strain>
    </source>
</reference>
<dbReference type="Proteomes" id="UP000028933">
    <property type="component" value="Chromosome"/>
</dbReference>
<dbReference type="HOGENOM" id="CLU_2751408_0_0_10"/>
<sequence>MNLMKNRINLIYFTLTPKLTEYLKKISLNAPSNKKYNILSKRYNTNNLKVKLYDKVSTPFIDIKLFDDDE</sequence>
<name>A0A077EDL3_9FLAO</name>
<evidence type="ECO:0000313" key="1">
    <source>
        <dbReference type="EMBL" id="AIL45626.1"/>
    </source>
</evidence>
<gene>
    <name evidence="1" type="ORF">BD94_1851</name>
</gene>
<proteinExistence type="predicted"/>
<dbReference type="EMBL" id="CP007547">
    <property type="protein sequence ID" value="AIL45626.1"/>
    <property type="molecule type" value="Genomic_DNA"/>
</dbReference>
<accession>A0A077EDL3</accession>
<dbReference type="AlphaFoldDB" id="A0A077EDL3"/>
<evidence type="ECO:0000313" key="2">
    <source>
        <dbReference type="Proteomes" id="UP000028933"/>
    </source>
</evidence>
<dbReference type="KEGG" id="eao:BD94_1851"/>